<keyword evidence="9" id="KW-0963">Cytoplasm</keyword>
<dbReference type="InterPro" id="IPR006691">
    <property type="entry name" value="GyrA/parC_rep"/>
</dbReference>
<organism evidence="13 14">
    <name type="scientific">Sorangium cellulosum</name>
    <name type="common">Polyangium cellulosum</name>
    <dbReference type="NCBI Taxonomy" id="56"/>
    <lineage>
        <taxon>Bacteria</taxon>
        <taxon>Pseudomonadati</taxon>
        <taxon>Myxococcota</taxon>
        <taxon>Polyangia</taxon>
        <taxon>Polyangiales</taxon>
        <taxon>Polyangiaceae</taxon>
        <taxon>Sorangium</taxon>
    </lineage>
</organism>
<evidence type="ECO:0000256" key="7">
    <source>
        <dbReference type="ARBA" id="ARBA00023235"/>
    </source>
</evidence>
<evidence type="ECO:0000256" key="3">
    <source>
        <dbReference type="ARBA" id="ARBA00022741"/>
    </source>
</evidence>
<dbReference type="FunFam" id="3.90.199.10:FF:000001">
    <property type="entry name" value="DNA gyrase subunit A"/>
    <property type="match status" value="1"/>
</dbReference>
<feature type="short sequence motif" description="GyrA-box" evidence="9">
    <location>
        <begin position="576"/>
        <end position="582"/>
    </location>
</feature>
<evidence type="ECO:0000256" key="10">
    <source>
        <dbReference type="PROSITE-ProRule" id="PRU01384"/>
    </source>
</evidence>
<evidence type="ECO:0000259" key="12">
    <source>
        <dbReference type="PROSITE" id="PS52040"/>
    </source>
</evidence>
<evidence type="ECO:0000256" key="2">
    <source>
        <dbReference type="ARBA" id="ARBA00008263"/>
    </source>
</evidence>
<evidence type="ECO:0000256" key="9">
    <source>
        <dbReference type="HAMAP-Rule" id="MF_01897"/>
    </source>
</evidence>
<dbReference type="GO" id="GO:0005737">
    <property type="term" value="C:cytoplasm"/>
    <property type="evidence" value="ECO:0007669"/>
    <property type="project" value="UniProtKB-SubCell"/>
</dbReference>
<dbReference type="CDD" id="cd00187">
    <property type="entry name" value="TOP4c"/>
    <property type="match status" value="1"/>
</dbReference>
<dbReference type="FunFam" id="3.30.1360.40:FF:000002">
    <property type="entry name" value="DNA gyrase subunit A"/>
    <property type="match status" value="1"/>
</dbReference>
<dbReference type="InterPro" id="IPR035516">
    <property type="entry name" value="Gyrase/topoIV_suA_C"/>
</dbReference>
<dbReference type="AlphaFoldDB" id="A0A4P2Q172"/>
<dbReference type="InterPro" id="IPR013760">
    <property type="entry name" value="Topo_IIA-like_dom_sf"/>
</dbReference>
<dbReference type="NCBIfam" id="NF004043">
    <property type="entry name" value="PRK05560.1"/>
    <property type="match status" value="1"/>
</dbReference>
<dbReference type="FunFam" id="1.10.268.10:FF:000001">
    <property type="entry name" value="DNA gyrase subunit A"/>
    <property type="match status" value="1"/>
</dbReference>
<dbReference type="Gene3D" id="2.120.10.90">
    <property type="entry name" value="DNA gyrase/topoisomerase IV, subunit A, C-terminal"/>
    <property type="match status" value="1"/>
</dbReference>
<evidence type="ECO:0000313" key="14">
    <source>
        <dbReference type="Proteomes" id="UP000295781"/>
    </source>
</evidence>
<evidence type="ECO:0000256" key="1">
    <source>
        <dbReference type="ARBA" id="ARBA00000185"/>
    </source>
</evidence>
<keyword evidence="7 9" id="KW-0413">Isomerase</keyword>
<keyword evidence="5 9" id="KW-0799">Topoisomerase</keyword>
<dbReference type="GO" id="GO:0006265">
    <property type="term" value="P:DNA topological change"/>
    <property type="evidence" value="ECO:0007669"/>
    <property type="project" value="UniProtKB-UniRule"/>
</dbReference>
<dbReference type="PANTHER" id="PTHR43493">
    <property type="entry name" value="DNA GYRASE/TOPOISOMERASE SUBUNIT A"/>
    <property type="match status" value="1"/>
</dbReference>
<dbReference type="GO" id="GO:0005694">
    <property type="term" value="C:chromosome"/>
    <property type="evidence" value="ECO:0007669"/>
    <property type="project" value="InterPro"/>
</dbReference>
<dbReference type="Gene3D" id="3.30.1360.40">
    <property type="match status" value="1"/>
</dbReference>
<dbReference type="Pfam" id="PF03989">
    <property type="entry name" value="DNA_gyraseA_C"/>
    <property type="match status" value="6"/>
</dbReference>
<reference evidence="13 14" key="1">
    <citation type="submission" date="2015-09" db="EMBL/GenBank/DDBJ databases">
        <title>Sorangium comparison.</title>
        <authorList>
            <person name="Zaburannyi N."/>
            <person name="Bunk B."/>
            <person name="Overmann J."/>
            <person name="Mueller R."/>
        </authorList>
    </citation>
    <scope>NUCLEOTIDE SEQUENCE [LARGE SCALE GENOMIC DNA]</scope>
    <source>
        <strain evidence="13 14">So ceGT47</strain>
    </source>
</reference>
<dbReference type="NCBIfam" id="TIGR01063">
    <property type="entry name" value="gyrA"/>
    <property type="match status" value="1"/>
</dbReference>
<feature type="active site" description="O-(5'-phospho-DNA)-tyrosine intermediate" evidence="9 10">
    <location>
        <position position="145"/>
    </location>
</feature>
<comment type="subunit">
    <text evidence="9">Heterotetramer, composed of two GyrA and two GyrB chains. In the heterotetramer, GyrA contains the active site tyrosine that forms a transient covalent intermediate with DNA, while GyrB binds cofactors and catalyzes ATP hydrolysis.</text>
</comment>
<dbReference type="GO" id="GO:0009330">
    <property type="term" value="C:DNA topoisomerase type II (double strand cut, ATP-hydrolyzing) complex"/>
    <property type="evidence" value="ECO:0007669"/>
    <property type="project" value="TreeGrafter"/>
</dbReference>
<dbReference type="NCBIfam" id="NF004044">
    <property type="entry name" value="PRK05561.1"/>
    <property type="match status" value="1"/>
</dbReference>
<comment type="catalytic activity">
    <reaction evidence="1 9 10">
        <text>ATP-dependent breakage, passage and rejoining of double-stranded DNA.</text>
        <dbReference type="EC" id="5.6.2.2"/>
    </reaction>
</comment>
<keyword evidence="6 9" id="KW-0238">DNA-binding</keyword>
<evidence type="ECO:0000313" key="13">
    <source>
        <dbReference type="EMBL" id="AUX22949.1"/>
    </source>
</evidence>
<evidence type="ECO:0000256" key="6">
    <source>
        <dbReference type="ARBA" id="ARBA00023125"/>
    </source>
</evidence>
<dbReference type="Pfam" id="PF00521">
    <property type="entry name" value="DNA_topoisoIV"/>
    <property type="match status" value="1"/>
</dbReference>
<feature type="region of interest" description="Disordered" evidence="11">
    <location>
        <begin position="862"/>
        <end position="906"/>
    </location>
</feature>
<dbReference type="HAMAP" id="MF_01897">
    <property type="entry name" value="GyrA"/>
    <property type="match status" value="1"/>
</dbReference>
<dbReference type="PROSITE" id="PS52040">
    <property type="entry name" value="TOPO_IIA"/>
    <property type="match status" value="1"/>
</dbReference>
<dbReference type="GO" id="GO:0005524">
    <property type="term" value="F:ATP binding"/>
    <property type="evidence" value="ECO:0007669"/>
    <property type="project" value="UniProtKB-UniRule"/>
</dbReference>
<dbReference type="FunFam" id="2.120.10.90:FF:000005">
    <property type="entry name" value="DNA topoisomerase 4 subunit A"/>
    <property type="match status" value="1"/>
</dbReference>
<comment type="subunit">
    <text evidence="8">Heterotetramer composed of ParC and ParE.</text>
</comment>
<feature type="domain" description="Topo IIA-type catalytic" evidence="12">
    <location>
        <begin position="57"/>
        <end position="549"/>
    </location>
</feature>
<keyword evidence="3 9" id="KW-0547">Nucleotide-binding</keyword>
<evidence type="ECO:0000256" key="5">
    <source>
        <dbReference type="ARBA" id="ARBA00023029"/>
    </source>
</evidence>
<dbReference type="GO" id="GO:0003677">
    <property type="term" value="F:DNA binding"/>
    <property type="evidence" value="ECO:0007669"/>
    <property type="project" value="UniProtKB-UniRule"/>
</dbReference>
<proteinExistence type="inferred from homology"/>
<dbReference type="EC" id="5.6.2.2" evidence="9"/>
<comment type="similarity">
    <text evidence="2 9">Belongs to the type II topoisomerase GyrA/ParC subunit family.</text>
</comment>
<dbReference type="PANTHER" id="PTHR43493:SF5">
    <property type="entry name" value="DNA GYRASE SUBUNIT A, CHLOROPLASTIC_MITOCHONDRIAL"/>
    <property type="match status" value="1"/>
</dbReference>
<dbReference type="InterPro" id="IPR050220">
    <property type="entry name" value="Type_II_DNA_Topoisomerases"/>
</dbReference>
<dbReference type="InterPro" id="IPR013757">
    <property type="entry name" value="Topo_IIA_A_a_sf"/>
</dbReference>
<dbReference type="Gene3D" id="1.10.268.10">
    <property type="entry name" value="Topoisomerase, domain 3"/>
    <property type="match status" value="1"/>
</dbReference>
<evidence type="ECO:0000256" key="11">
    <source>
        <dbReference type="SAM" id="MobiDB-lite"/>
    </source>
</evidence>
<dbReference type="GO" id="GO:0006261">
    <property type="term" value="P:DNA-templated DNA replication"/>
    <property type="evidence" value="ECO:0007669"/>
    <property type="project" value="UniProtKB-UniRule"/>
</dbReference>
<keyword evidence="4 9" id="KW-0067">ATP-binding</keyword>
<comment type="subcellular location">
    <subcellularLocation>
        <location evidence="9">Cytoplasm</location>
    </subcellularLocation>
</comment>
<gene>
    <name evidence="9 13" type="primary">gyrA</name>
    <name evidence="13" type="ORF">SOCEGT47_034650</name>
</gene>
<dbReference type="InterPro" id="IPR005743">
    <property type="entry name" value="GyrA"/>
</dbReference>
<name>A0A4P2Q172_SORCE</name>
<feature type="compositionally biased region" description="Gly residues" evidence="11">
    <location>
        <begin position="888"/>
        <end position="906"/>
    </location>
</feature>
<comment type="function">
    <text evidence="9">A type II topoisomerase that negatively supercoils closed circular double-stranded (ds) DNA in an ATP-dependent manner to modulate DNA topology and maintain chromosomes in an underwound state. Negative supercoiling favors strand separation, and DNA replication, transcription, recombination and repair, all of which involve strand separation. Also able to catalyze the interconversion of other topological isomers of dsDNA rings, including catenanes and knotted rings. Type II topoisomerases break and join 2 DNA strands simultaneously in an ATP-dependent manner.</text>
</comment>
<evidence type="ECO:0000256" key="4">
    <source>
        <dbReference type="ARBA" id="ARBA00022840"/>
    </source>
</evidence>
<sequence>MGLYAGTARAAPAPRVSGADLMEETSNIQQKVPVSIQDELRTSYLDYAMSVIIGRAIPDVRDGLKPVHRRILYSMNEQKIGPTGAHKKCARVVGDVLGKYHPHGDLAVYDALVRMGQPFSLRYPLIDGQGNYGSVDGDSPAAMRYTESRLSRMAVELLADLDKDTVDFVPNYDDSELEPSVLPAKFPQLLVNGSGGIAVGMATNIPPHNLGEIIDATIAIIRNPDITLEDLLHLVPGPDFPTGGLIYGKSGIVQAYTTGRGSITMRGRSQVEKTMKGDREQIVFTEIPYQVNKARLVAKIAECMKEKRIEGISEVRDESDREGMRIVIELKKDIFPQVVLNQLYRLTDLQATFGVINLSIANGRPAVLSLKDTLSHFIEHRREVVTRRCRFELRQAEAQRELVEGLGMATSDIDRVVATIRASSDPEEARENLQRLPLRGLGEFLRRAGRPEPECAEADARGDYFLSERQAKAILEMRLSRLTGLEREKLAKEYGELSQTIERLRAILADMGLLMNVIVMELEEIKARFGDKRRTEIVPAEAEIQMEDLIQEEDMVVTISHAGYLKRTPTSTYRAQRRGGKGMVGMEAREEDWVSQLFVASTHSYVFFFSDKGKVFVKKVYEIPQAPRNAKGRAIVNFVGMEPGEKVAAITPVPSFSDETFVVTLTRRGQIKKTALSEYENYRDKGIIGVRIEEGDQLFTAALTDGKRELVIATRSGMSIRFPEDQVRPTGRATMGVKGIELEEGDVVVGLGVSGDGRDRVLAVCERGYGKQTPLEEFRLQSRGGKGVILIDASERNGPVVGVAMVSPSDEVLIVTDRGQMIRTKTSEIRETGRNAQGVRLMNVGQDERVVAVEAFAAEDAAATADDGGSTPPAAGTNGVDEHANGASSGGAGVDGSEGGGSSDAN</sequence>
<dbReference type="Proteomes" id="UP000295781">
    <property type="component" value="Chromosome"/>
</dbReference>
<dbReference type="EMBL" id="CP012670">
    <property type="protein sequence ID" value="AUX22949.1"/>
    <property type="molecule type" value="Genomic_DNA"/>
</dbReference>
<accession>A0A4P2Q172</accession>
<dbReference type="GO" id="GO:0034335">
    <property type="term" value="F:DNA negative supercoiling activity"/>
    <property type="evidence" value="ECO:0007669"/>
    <property type="project" value="UniProtKB-ARBA"/>
</dbReference>
<comment type="miscellaneous">
    <text evidence="9">Few gyrases are as efficient as E.coli at forming negative supercoils. Not all organisms have 2 type II topoisomerases; in organisms with a single type II topoisomerase this enzyme also has to decatenate newly replicated chromosomes.</text>
</comment>
<protein>
    <recommendedName>
        <fullName evidence="9">DNA gyrase subunit A</fullName>
        <ecNumber evidence="9">5.6.2.2</ecNumber>
    </recommendedName>
</protein>
<dbReference type="SMART" id="SM00434">
    <property type="entry name" value="TOP4c"/>
    <property type="match status" value="1"/>
</dbReference>
<dbReference type="InterPro" id="IPR013758">
    <property type="entry name" value="Topo_IIA_A/C_ab"/>
</dbReference>
<dbReference type="InterPro" id="IPR002205">
    <property type="entry name" value="Topo_IIA_dom_A"/>
</dbReference>
<dbReference type="SUPFAM" id="SSF101904">
    <property type="entry name" value="GyrA/ParC C-terminal domain-like"/>
    <property type="match status" value="1"/>
</dbReference>
<dbReference type="Gene3D" id="3.90.199.10">
    <property type="entry name" value="Topoisomerase II, domain 5"/>
    <property type="match status" value="1"/>
</dbReference>
<dbReference type="SUPFAM" id="SSF56719">
    <property type="entry name" value="Type II DNA topoisomerase"/>
    <property type="match status" value="1"/>
</dbReference>
<evidence type="ECO:0000256" key="8">
    <source>
        <dbReference type="ARBA" id="ARBA00063644"/>
    </source>
</evidence>